<evidence type="ECO:0000256" key="8">
    <source>
        <dbReference type="ARBA" id="ARBA00023326"/>
    </source>
</evidence>
<dbReference type="Proteomes" id="UP000697998">
    <property type="component" value="Unassembled WGS sequence"/>
</dbReference>
<gene>
    <name evidence="13" type="ORF">IPJ27_07860</name>
</gene>
<dbReference type="PANTHER" id="PTHR16631:SF17">
    <property type="entry name" value="GLUCAN ENDO-1,3-BETA-GLUCOSIDASE BTGC"/>
    <property type="match status" value="1"/>
</dbReference>
<keyword evidence="12" id="KW-1133">Transmembrane helix</keyword>
<proteinExistence type="predicted"/>
<name>A0A935PYF6_9PROT</name>
<evidence type="ECO:0000256" key="6">
    <source>
        <dbReference type="ARBA" id="ARBA00023277"/>
    </source>
</evidence>
<evidence type="ECO:0000256" key="1">
    <source>
        <dbReference type="ARBA" id="ARBA00004236"/>
    </source>
</evidence>
<keyword evidence="5" id="KW-0325">Glycoprotein</keyword>
<dbReference type="GO" id="GO:0005886">
    <property type="term" value="C:plasma membrane"/>
    <property type="evidence" value="ECO:0007669"/>
    <property type="project" value="UniProtKB-SubCell"/>
</dbReference>
<dbReference type="SUPFAM" id="SSF51445">
    <property type="entry name" value="(Trans)glycosidases"/>
    <property type="match status" value="1"/>
</dbReference>
<feature type="transmembrane region" description="Helical" evidence="12">
    <location>
        <begin position="456"/>
        <end position="476"/>
    </location>
</feature>
<sequence length="568" mass="60140">MPSRKAPAPWRQASALSGLALGVLVLLAWVVAQGRPVPLSDAGDLGVPCLSYAPFRLPGHSPFDPALHIEASQIEADLRQLREMTGCVRTYGVDHGLDAVPAIARKLGMRVVLGAWIDGDAARNAAQLQRALALARDYADVIDLLVIGNEVLLRGEQTPAALASLLARARHASSVPIAYADVWAFWLRHADVLRDHVDVVAAHVLPYWEDNPVALNEAIAHVSAINARLQAVFAPLPVFIGETGWPAAGRQRGAAVPGRLQQTRFVRELLAADAGAPLGSEAGAWPSFNLIEGFDQPWKRRQEGAMGGYWGVFDAAGRQRVSLRGPVVADPHWWRVALAMVVGGGAGLLWTLRRGLRRPDASDNRRRRRVMATAATGLAGSAIGALTLLQWQMLVDWSHRPLDWLLGGSVAVAAGLCALLATARLGRILDGDSSPAARPGVVAALRAASARVMRGLALAQAALLGGVVLIALGLLFDGRYRPLVWPLLAAPVSLLLALTVLGDRVDRGAWLERTLATVAAVAAVWLVAQEGLANTQALGQALIWLGLAAAVCWPQGLACASGSDGGER</sequence>
<feature type="transmembrane region" description="Helical" evidence="12">
    <location>
        <begin position="332"/>
        <end position="352"/>
    </location>
</feature>
<comment type="subcellular location">
    <subcellularLocation>
        <location evidence="1">Cell membrane</location>
    </subcellularLocation>
</comment>
<comment type="caution">
    <text evidence="13">The sequence shown here is derived from an EMBL/GenBank/DDBJ whole genome shotgun (WGS) entry which is preliminary data.</text>
</comment>
<protein>
    <recommendedName>
        <fullName evidence="11">Endo-1,3-beta-glucanase btgC</fullName>
    </recommendedName>
    <alternativeName>
        <fullName evidence="10">Laminarinase btgC</fullName>
    </alternativeName>
</protein>
<keyword evidence="4 12" id="KW-0472">Membrane</keyword>
<dbReference type="PANTHER" id="PTHR16631">
    <property type="entry name" value="GLUCAN 1,3-BETA-GLUCOSIDASE"/>
    <property type="match status" value="1"/>
</dbReference>
<accession>A0A935PYF6</accession>
<dbReference type="InterPro" id="IPR017853">
    <property type="entry name" value="GH"/>
</dbReference>
<dbReference type="Gene3D" id="3.20.20.80">
    <property type="entry name" value="Glycosidases"/>
    <property type="match status" value="1"/>
</dbReference>
<reference evidence="13 14" key="1">
    <citation type="submission" date="2020-10" db="EMBL/GenBank/DDBJ databases">
        <title>Connecting structure to function with the recovery of over 1000 high-quality activated sludge metagenome-assembled genomes encoding full-length rRNA genes using long-read sequencing.</title>
        <authorList>
            <person name="Singleton C.M."/>
            <person name="Petriglieri F."/>
            <person name="Kristensen J.M."/>
            <person name="Kirkegaard R.H."/>
            <person name="Michaelsen T.Y."/>
            <person name="Andersen M.H."/>
            <person name="Karst S.M."/>
            <person name="Dueholm M.S."/>
            <person name="Nielsen P.H."/>
            <person name="Albertsen M."/>
        </authorList>
    </citation>
    <scope>NUCLEOTIDE SEQUENCE [LARGE SCALE GENOMIC DNA]</scope>
    <source>
        <strain evidence="13">EsbW_18-Q3-R4-48_BATAC.285</strain>
    </source>
</reference>
<evidence type="ECO:0000256" key="3">
    <source>
        <dbReference type="ARBA" id="ARBA00022801"/>
    </source>
</evidence>
<evidence type="ECO:0000313" key="14">
    <source>
        <dbReference type="Proteomes" id="UP000697998"/>
    </source>
</evidence>
<keyword evidence="12" id="KW-0812">Transmembrane</keyword>
<evidence type="ECO:0000256" key="10">
    <source>
        <dbReference type="ARBA" id="ARBA00042373"/>
    </source>
</evidence>
<evidence type="ECO:0000256" key="12">
    <source>
        <dbReference type="SAM" id="Phobius"/>
    </source>
</evidence>
<keyword evidence="7" id="KW-0961">Cell wall biogenesis/degradation</keyword>
<evidence type="ECO:0000256" key="9">
    <source>
        <dbReference type="ARBA" id="ARBA00037649"/>
    </source>
</evidence>
<evidence type="ECO:0000313" key="13">
    <source>
        <dbReference type="EMBL" id="MBK7674683.1"/>
    </source>
</evidence>
<organism evidence="13 14">
    <name type="scientific">Candidatus Accumulibacter proximus</name>
    <dbReference type="NCBI Taxonomy" id="2954385"/>
    <lineage>
        <taxon>Bacteria</taxon>
        <taxon>Pseudomonadati</taxon>
        <taxon>Pseudomonadota</taxon>
        <taxon>Betaproteobacteria</taxon>
        <taxon>Candidatus Accumulibacter</taxon>
    </lineage>
</organism>
<evidence type="ECO:0000256" key="11">
    <source>
        <dbReference type="ARBA" id="ARBA00043078"/>
    </source>
</evidence>
<feature type="transmembrane region" description="Helical" evidence="12">
    <location>
        <begin position="404"/>
        <end position="423"/>
    </location>
</feature>
<evidence type="ECO:0000256" key="7">
    <source>
        <dbReference type="ARBA" id="ARBA00023316"/>
    </source>
</evidence>
<evidence type="ECO:0000256" key="2">
    <source>
        <dbReference type="ARBA" id="ARBA00022475"/>
    </source>
</evidence>
<dbReference type="GO" id="GO:0000272">
    <property type="term" value="P:polysaccharide catabolic process"/>
    <property type="evidence" value="ECO:0007669"/>
    <property type="project" value="UniProtKB-KW"/>
</dbReference>
<dbReference type="AlphaFoldDB" id="A0A935PYF6"/>
<keyword evidence="6" id="KW-0119">Carbohydrate metabolism</keyword>
<dbReference type="EMBL" id="JADJMH010000005">
    <property type="protein sequence ID" value="MBK7674683.1"/>
    <property type="molecule type" value="Genomic_DNA"/>
</dbReference>
<keyword evidence="3 13" id="KW-0378">Hydrolase</keyword>
<comment type="function">
    <text evidence="9">Glucanases play a role in cell expansion during growth, in cell-cell fusion during mating, and in spore release during sporulation. This enzyme may be involved in beta-glucan degradation. Active on laminarin and lichenan.</text>
</comment>
<evidence type="ECO:0000256" key="5">
    <source>
        <dbReference type="ARBA" id="ARBA00023180"/>
    </source>
</evidence>
<evidence type="ECO:0000256" key="4">
    <source>
        <dbReference type="ARBA" id="ARBA00023136"/>
    </source>
</evidence>
<dbReference type="InterPro" id="IPR050732">
    <property type="entry name" value="Beta-glucan_modifiers"/>
</dbReference>
<feature type="transmembrane region" description="Helical" evidence="12">
    <location>
        <begin position="482"/>
        <end position="501"/>
    </location>
</feature>
<feature type="transmembrane region" description="Helical" evidence="12">
    <location>
        <begin position="510"/>
        <end position="529"/>
    </location>
</feature>
<feature type="transmembrane region" description="Helical" evidence="12">
    <location>
        <begin position="541"/>
        <end position="560"/>
    </location>
</feature>
<feature type="transmembrane region" description="Helical" evidence="12">
    <location>
        <begin position="372"/>
        <end position="392"/>
    </location>
</feature>
<dbReference type="GO" id="GO:0016787">
    <property type="term" value="F:hydrolase activity"/>
    <property type="evidence" value="ECO:0007669"/>
    <property type="project" value="UniProtKB-KW"/>
</dbReference>
<keyword evidence="8" id="KW-0624">Polysaccharide degradation</keyword>
<dbReference type="GO" id="GO:0071555">
    <property type="term" value="P:cell wall organization"/>
    <property type="evidence" value="ECO:0007669"/>
    <property type="project" value="UniProtKB-KW"/>
</dbReference>
<keyword evidence="2" id="KW-1003">Cell membrane</keyword>